<comment type="caution">
    <text evidence="8">The sequence shown here is derived from an EMBL/GenBank/DDBJ whole genome shotgun (WGS) entry which is preliminary data.</text>
</comment>
<evidence type="ECO:0000313" key="9">
    <source>
        <dbReference type="Proteomes" id="UP001642520"/>
    </source>
</evidence>
<dbReference type="PANTHER" id="PTHR14152">
    <property type="entry name" value="SQUAMOUS CELL CARCINOMA ANTIGEN RECOGNISED BY CYTOTOXIC T LYMPHOCYTES"/>
    <property type="match status" value="1"/>
</dbReference>
<evidence type="ECO:0000256" key="6">
    <source>
        <dbReference type="SAM" id="Coils"/>
    </source>
</evidence>
<feature type="compositionally biased region" description="Basic residues" evidence="7">
    <location>
        <begin position="36"/>
        <end position="47"/>
    </location>
</feature>
<dbReference type="EMBL" id="CAXAJV020001296">
    <property type="protein sequence ID" value="CAL7947290.1"/>
    <property type="molecule type" value="Genomic_DNA"/>
</dbReference>
<sequence>MGSNKRHKTEKSRDAKKKRHRSRSRSYTPEREKSEKHRHHKKHRRKERKDYDSDVEIVNAPPPPKISRSSHPLTPPPPEISKQRSPSPNKGGAAQTSLSIEETNKLRAKLGLKPLEVDSAPKDDPNKIKDDLGEFYHKPAPDVKEKLWSQKLREKLGTQKQKRLIEANLAKVKALGECDSDDDTKNWIDKTRRLEEEKRKAEERAKMLDQLDEEFGIGNLVKEEIHAARNTAYTDKNLKGLKVEHNIEKFEEGKTVILTLKDQGVLDEAEDVLVNVNITDEERYQRNIINKTKKPGYDAYDDNNFDELGLPKKTILNKYDEEIEGEKKDTFVLGTNNFKEMKQSKLDYVKQRLANKRLESLQLAEPKLASEYYNDEELAKFKKPKKKIRKIRKKLKAKDLIPEDKDYLRDLGSRRSKRTEDVKENDALDVDDLGAPTEDLSGIKLEEDDKELELQLALKKAQRLKETQISSIEKVAESIKEEPMSSEENQSGNIVLNATAEFCRTLGDIPTYGLAGNREENGQELMDFEMDGVKEEPPANEEEDDGRGAWNTVQLDESTSEPVAMEAAILDAEPSLGHGVGGALKLAMSKGYLQKEDSSRPSASRFAHLQAQNYSIEDKTYGDDDKFGRRDRFNGPTSEFKEKDGFKPNVKLEYIDDDGHVLSAKEAFRYLSHKFHGKGPGKNKVEKRMKKAEQEVLMKRMSSTDTPLGTLNLLQAKQKETQSPYIVLSGSKQMQTTSISKSKH</sequence>
<keyword evidence="4" id="KW-0508">mRNA splicing</keyword>
<feature type="compositionally biased region" description="Polar residues" evidence="7">
    <location>
        <begin position="730"/>
        <end position="744"/>
    </location>
</feature>
<keyword evidence="9" id="KW-1185">Reference proteome</keyword>
<protein>
    <recommendedName>
        <fullName evidence="10">U4/U6.U5 tri-snRNP-associated protein 1</fullName>
    </recommendedName>
</protein>
<comment type="subcellular location">
    <subcellularLocation>
        <location evidence="1">Nucleus</location>
    </subcellularLocation>
</comment>
<dbReference type="PANTHER" id="PTHR14152:SF5">
    <property type="entry name" value="U4_U6.U5 TRI-SNRNP-ASSOCIATED PROTEIN 1"/>
    <property type="match status" value="1"/>
</dbReference>
<keyword evidence="3" id="KW-0507">mRNA processing</keyword>
<evidence type="ECO:0000256" key="2">
    <source>
        <dbReference type="ARBA" id="ARBA00006076"/>
    </source>
</evidence>
<evidence type="ECO:0000256" key="5">
    <source>
        <dbReference type="ARBA" id="ARBA00023242"/>
    </source>
</evidence>
<feature type="region of interest" description="Disordered" evidence="7">
    <location>
        <begin position="1"/>
        <end position="136"/>
    </location>
</feature>
<name>A0ABP1P1X4_XYLVO</name>
<feature type="region of interest" description="Disordered" evidence="7">
    <location>
        <begin position="725"/>
        <end position="744"/>
    </location>
</feature>
<reference evidence="8 9" key="1">
    <citation type="submission" date="2024-08" db="EMBL/GenBank/DDBJ databases">
        <authorList>
            <person name="Will J Nash"/>
            <person name="Angela Man"/>
            <person name="Seanna McTaggart"/>
            <person name="Kendall Baker"/>
            <person name="Tom Barker"/>
            <person name="Leah Catchpole"/>
            <person name="Alex Durrant"/>
            <person name="Karim Gharbi"/>
            <person name="Naomi Irish"/>
            <person name="Gemy Kaithakottil"/>
            <person name="Debby Ku"/>
            <person name="Aaliyah Providence"/>
            <person name="Felix Shaw"/>
            <person name="David Swarbreck"/>
            <person name="Chris Watkins"/>
            <person name="Ann M. McCartney"/>
            <person name="Giulio Formenti"/>
            <person name="Alice Mouton"/>
            <person name="Noel Vella"/>
            <person name="Bjorn M von Reumont"/>
            <person name="Adriana Vella"/>
            <person name="Wilfried Haerty"/>
        </authorList>
    </citation>
    <scope>NUCLEOTIDE SEQUENCE [LARGE SCALE GENOMIC DNA]</scope>
</reference>
<dbReference type="Pfam" id="PF19252">
    <property type="entry name" value="HIND"/>
    <property type="match status" value="1"/>
</dbReference>
<organism evidence="8 9">
    <name type="scientific">Xylocopa violacea</name>
    <name type="common">Violet carpenter bee</name>
    <name type="synonym">Apis violacea</name>
    <dbReference type="NCBI Taxonomy" id="135666"/>
    <lineage>
        <taxon>Eukaryota</taxon>
        <taxon>Metazoa</taxon>
        <taxon>Ecdysozoa</taxon>
        <taxon>Arthropoda</taxon>
        <taxon>Hexapoda</taxon>
        <taxon>Insecta</taxon>
        <taxon>Pterygota</taxon>
        <taxon>Neoptera</taxon>
        <taxon>Endopterygota</taxon>
        <taxon>Hymenoptera</taxon>
        <taxon>Apocrita</taxon>
        <taxon>Aculeata</taxon>
        <taxon>Apoidea</taxon>
        <taxon>Anthophila</taxon>
        <taxon>Apidae</taxon>
        <taxon>Xylocopa</taxon>
        <taxon>Xylocopa</taxon>
    </lineage>
</organism>
<dbReference type="InterPro" id="IPR005011">
    <property type="entry name" value="SNU66/SART1"/>
</dbReference>
<gene>
    <name evidence="8" type="ORF">XYLVIOL_LOCUS8261</name>
</gene>
<feature type="compositionally biased region" description="Basic and acidic residues" evidence="7">
    <location>
        <begin position="115"/>
        <end position="136"/>
    </location>
</feature>
<evidence type="ECO:0000256" key="3">
    <source>
        <dbReference type="ARBA" id="ARBA00022664"/>
    </source>
</evidence>
<evidence type="ECO:0000313" key="8">
    <source>
        <dbReference type="EMBL" id="CAL7947290.1"/>
    </source>
</evidence>
<evidence type="ECO:0000256" key="4">
    <source>
        <dbReference type="ARBA" id="ARBA00023187"/>
    </source>
</evidence>
<evidence type="ECO:0008006" key="10">
    <source>
        <dbReference type="Google" id="ProtNLM"/>
    </source>
</evidence>
<evidence type="ECO:0000256" key="7">
    <source>
        <dbReference type="SAM" id="MobiDB-lite"/>
    </source>
</evidence>
<comment type="similarity">
    <text evidence="2">Belongs to the SNU66/SART1 family.</text>
</comment>
<dbReference type="Proteomes" id="UP001642520">
    <property type="component" value="Unassembled WGS sequence"/>
</dbReference>
<dbReference type="InterPro" id="IPR045347">
    <property type="entry name" value="HIND"/>
</dbReference>
<keyword evidence="5" id="KW-0539">Nucleus</keyword>
<keyword evidence="6" id="KW-0175">Coiled coil</keyword>
<feature type="compositionally biased region" description="Basic residues" evidence="7">
    <location>
        <begin position="1"/>
        <end position="24"/>
    </location>
</feature>
<proteinExistence type="inferred from homology"/>
<feature type="region of interest" description="Disordered" evidence="7">
    <location>
        <begin position="617"/>
        <end position="640"/>
    </location>
</feature>
<feature type="coiled-coil region" evidence="6">
    <location>
        <begin position="184"/>
        <end position="214"/>
    </location>
</feature>
<dbReference type="Pfam" id="PF03343">
    <property type="entry name" value="SART-1"/>
    <property type="match status" value="1"/>
</dbReference>
<feature type="compositionally biased region" description="Polar residues" evidence="7">
    <location>
        <begin position="83"/>
        <end position="101"/>
    </location>
</feature>
<accession>A0ABP1P1X4</accession>
<evidence type="ECO:0000256" key="1">
    <source>
        <dbReference type="ARBA" id="ARBA00004123"/>
    </source>
</evidence>